<dbReference type="Proteomes" id="UP000235861">
    <property type="component" value="Unassembled WGS sequence"/>
</dbReference>
<comment type="caution">
    <text evidence="1">The sequence shown here is derived from an EMBL/GenBank/DDBJ whole genome shotgun (WGS) entry which is preliminary data.</text>
</comment>
<dbReference type="EMBL" id="PGGC01000147">
    <property type="protein sequence ID" value="PJG57990.1"/>
    <property type="molecule type" value="Genomic_DNA"/>
</dbReference>
<dbReference type="NCBIfam" id="NF047358">
    <property type="entry name" value="TenpIN"/>
    <property type="match status" value="1"/>
</dbReference>
<sequence length="159" mass="17506">MIAFNLDTKMIAIRTLTPDFHTSNPDLTEGLADKGRGYGIVAITINGLTFGVPLRTNLNHPHGVVLDTIVKGGKKCKRGLDFTKALLIADPSNHIGGTFQVSPAQLAKLRSHHHYICEKFEKYVERYVDAVKTGKDNTIRGSGPYQYSTLVNYHAQLGI</sequence>
<dbReference type="CDD" id="cd17493">
    <property type="entry name" value="toxin_TenpN"/>
    <property type="match status" value="1"/>
</dbReference>
<dbReference type="OrthoDB" id="8448305at2"/>
<protein>
    <submittedName>
        <fullName evidence="1">Uncharacterized protein</fullName>
    </submittedName>
</protein>
<evidence type="ECO:0000313" key="2">
    <source>
        <dbReference type="Proteomes" id="UP000235861"/>
    </source>
</evidence>
<reference evidence="1 2" key="1">
    <citation type="submission" date="2017-11" db="EMBL/GenBank/DDBJ databases">
        <title>Draft genome sequence of environmental isolate Aeromonas cavernicola sp. nov. MDC 2508.</title>
        <authorList>
            <person name="Colston S.M."/>
            <person name="Navarro A."/>
            <person name="Martinez-Murcia A.J."/>
            <person name="Graf J."/>
        </authorList>
    </citation>
    <scope>NUCLEOTIDE SEQUENCE [LARGE SCALE GENOMIC DNA]</scope>
    <source>
        <strain evidence="1 2">MDC 2508</strain>
    </source>
</reference>
<evidence type="ECO:0000313" key="1">
    <source>
        <dbReference type="EMBL" id="PJG57990.1"/>
    </source>
</evidence>
<gene>
    <name evidence="1" type="ORF">CUC53_15120</name>
</gene>
<organism evidence="1 2">
    <name type="scientific">Aeromonas cavernicola</name>
    <dbReference type="NCBI Taxonomy" id="1006623"/>
    <lineage>
        <taxon>Bacteria</taxon>
        <taxon>Pseudomonadati</taxon>
        <taxon>Pseudomonadota</taxon>
        <taxon>Gammaproteobacteria</taxon>
        <taxon>Aeromonadales</taxon>
        <taxon>Aeromonadaceae</taxon>
        <taxon>Aeromonas</taxon>
    </lineage>
</organism>
<keyword evidence="2" id="KW-1185">Reference proteome</keyword>
<dbReference type="AlphaFoldDB" id="A0A2H9U1X2"/>
<proteinExistence type="predicted"/>
<accession>A0A2H9U1X2</accession>
<name>A0A2H9U1X2_9GAMM</name>
<dbReference type="InterPro" id="IPR049929">
    <property type="entry name" value="TenpN-like"/>
</dbReference>
<dbReference type="RefSeq" id="WP_100294914.1">
    <property type="nucleotide sequence ID" value="NZ_PGGC01000147.1"/>
</dbReference>